<dbReference type="RefSeq" id="WP_120257120.1">
    <property type="nucleotide sequence ID" value="NZ_RAPY01000001.1"/>
</dbReference>
<dbReference type="Gene3D" id="2.60.120.1440">
    <property type="match status" value="1"/>
</dbReference>
<proteinExistence type="predicted"/>
<dbReference type="Pfam" id="PF04773">
    <property type="entry name" value="FecR"/>
    <property type="match status" value="1"/>
</dbReference>
<dbReference type="OrthoDB" id="700427at2"/>
<sequence>MDQNQLKKLIKKYQEGTASAAEKFVVEYWYESLGQQKTEDSEIDFLPDRKNLKQRIVWAASEYVDKRSTNRRRFIYVAVASVALFMLSTVLYHQYFSPSQIDRLIKPIKIVYLDRGTISTGIAERTTVILNDGTKVILNANSGITVGNYDHLRDVKLYGEAFFDVKRDPSRPFTVHGGGLNIKVLGTSFNVKAYRDISNTSVSVRTGKVQVDNNEKNLRTLLPDENISYDRKSSNFKLTNAEYSLETSWLSDHVKLDQASFEELNQNFKNFYGFSLHTADEKLLKDRYNINFRKSKTMTAALEEIQLLTGKKISIKNKQEGKEIILY</sequence>
<comment type="caution">
    <text evidence="4">The sequence shown here is derived from an EMBL/GenBank/DDBJ whole genome shotgun (WGS) entry which is preliminary data.</text>
</comment>
<dbReference type="GO" id="GO:0016989">
    <property type="term" value="F:sigma factor antagonist activity"/>
    <property type="evidence" value="ECO:0007669"/>
    <property type="project" value="TreeGrafter"/>
</dbReference>
<dbReference type="InterPro" id="IPR006860">
    <property type="entry name" value="FecR"/>
</dbReference>
<evidence type="ECO:0000259" key="3">
    <source>
        <dbReference type="Pfam" id="PF16344"/>
    </source>
</evidence>
<reference evidence="4 5" key="1">
    <citation type="submission" date="2018-09" db="EMBL/GenBank/DDBJ databases">
        <title>Genomic Encyclopedia of Type Strains, Phase III (KMG-III): the genomes of soil and plant-associated and newly described type strains.</title>
        <authorList>
            <person name="Whitman W."/>
        </authorList>
    </citation>
    <scope>NUCLEOTIDE SEQUENCE [LARGE SCALE GENOMIC DNA]</scope>
    <source>
        <strain evidence="4 5">CECT 7938</strain>
    </source>
</reference>
<evidence type="ECO:0000313" key="4">
    <source>
        <dbReference type="EMBL" id="RKE55325.1"/>
    </source>
</evidence>
<evidence type="ECO:0000256" key="1">
    <source>
        <dbReference type="SAM" id="Phobius"/>
    </source>
</evidence>
<feature type="transmembrane region" description="Helical" evidence="1">
    <location>
        <begin position="74"/>
        <end position="95"/>
    </location>
</feature>
<keyword evidence="1" id="KW-1133">Transmembrane helix</keyword>
<dbReference type="PANTHER" id="PTHR30273:SF2">
    <property type="entry name" value="PROTEIN FECR"/>
    <property type="match status" value="1"/>
</dbReference>
<feature type="domain" description="FecR protein" evidence="2">
    <location>
        <begin position="117"/>
        <end position="210"/>
    </location>
</feature>
<dbReference type="Pfam" id="PF16344">
    <property type="entry name" value="FecR_C"/>
    <property type="match status" value="1"/>
</dbReference>
<gene>
    <name evidence="4" type="ORF">DFQ12_0156</name>
</gene>
<keyword evidence="5" id="KW-1185">Reference proteome</keyword>
<keyword evidence="1" id="KW-0472">Membrane</keyword>
<feature type="domain" description="Protein FecR C-terminal" evidence="3">
    <location>
        <begin position="256"/>
        <end position="319"/>
    </location>
</feature>
<evidence type="ECO:0000313" key="5">
    <source>
        <dbReference type="Proteomes" id="UP000286246"/>
    </source>
</evidence>
<name>A0A420BF49_SPHD1</name>
<accession>A0A420BF49</accession>
<dbReference type="AlphaFoldDB" id="A0A420BF49"/>
<dbReference type="PIRSF" id="PIRSF018266">
    <property type="entry name" value="FecR"/>
    <property type="match status" value="1"/>
</dbReference>
<dbReference type="InterPro" id="IPR032508">
    <property type="entry name" value="FecR_C"/>
</dbReference>
<dbReference type="PANTHER" id="PTHR30273">
    <property type="entry name" value="PERIPLASMIC SIGNAL SENSOR AND SIGMA FACTOR ACTIVATOR FECR-RELATED"/>
    <property type="match status" value="1"/>
</dbReference>
<dbReference type="InterPro" id="IPR012373">
    <property type="entry name" value="Ferrdict_sens_TM"/>
</dbReference>
<keyword evidence="1" id="KW-0812">Transmembrane</keyword>
<organism evidence="4 5">
    <name type="scientific">Sphingobacterium detergens</name>
    <dbReference type="NCBI Taxonomy" id="1145106"/>
    <lineage>
        <taxon>Bacteria</taxon>
        <taxon>Pseudomonadati</taxon>
        <taxon>Bacteroidota</taxon>
        <taxon>Sphingobacteriia</taxon>
        <taxon>Sphingobacteriales</taxon>
        <taxon>Sphingobacteriaceae</taxon>
        <taxon>Sphingobacterium</taxon>
    </lineage>
</organism>
<dbReference type="Gene3D" id="3.55.50.30">
    <property type="match status" value="1"/>
</dbReference>
<dbReference type="Proteomes" id="UP000286246">
    <property type="component" value="Unassembled WGS sequence"/>
</dbReference>
<protein>
    <submittedName>
        <fullName evidence="4">FecR family protein</fullName>
    </submittedName>
</protein>
<evidence type="ECO:0000259" key="2">
    <source>
        <dbReference type="Pfam" id="PF04773"/>
    </source>
</evidence>
<dbReference type="EMBL" id="RAPY01000001">
    <property type="protein sequence ID" value="RKE55325.1"/>
    <property type="molecule type" value="Genomic_DNA"/>
</dbReference>